<feature type="compositionally biased region" description="Basic and acidic residues" evidence="5">
    <location>
        <begin position="459"/>
        <end position="473"/>
    </location>
</feature>
<dbReference type="SUPFAM" id="SSF53649">
    <property type="entry name" value="Alkaline phosphatase-like"/>
    <property type="match status" value="1"/>
</dbReference>
<comment type="caution">
    <text evidence="7">The sequence shown here is derived from an EMBL/GenBank/DDBJ whole genome shotgun (WGS) entry which is preliminary data.</text>
</comment>
<evidence type="ECO:0000256" key="4">
    <source>
        <dbReference type="ARBA" id="ARBA00022837"/>
    </source>
</evidence>
<dbReference type="InterPro" id="IPR024607">
    <property type="entry name" value="Sulfatase_CS"/>
</dbReference>
<dbReference type="PANTHER" id="PTHR42693:SF33">
    <property type="entry name" value="ARYLSULFATASE"/>
    <property type="match status" value="1"/>
</dbReference>
<dbReference type="PROSITE" id="PS00523">
    <property type="entry name" value="SULFATASE_1"/>
    <property type="match status" value="1"/>
</dbReference>
<evidence type="ECO:0000259" key="6">
    <source>
        <dbReference type="Pfam" id="PF00884"/>
    </source>
</evidence>
<feature type="region of interest" description="Disordered" evidence="5">
    <location>
        <begin position="452"/>
        <end position="473"/>
    </location>
</feature>
<dbReference type="AlphaFoldDB" id="W7Y2C5"/>
<dbReference type="Proteomes" id="UP000019402">
    <property type="component" value="Unassembled WGS sequence"/>
</dbReference>
<name>W7Y2C5_9BACT</name>
<comment type="similarity">
    <text evidence="1">Belongs to the sulfatase family.</text>
</comment>
<accession>W7Y2C5</accession>
<evidence type="ECO:0000313" key="8">
    <source>
        <dbReference type="Proteomes" id="UP000019402"/>
    </source>
</evidence>
<evidence type="ECO:0000256" key="3">
    <source>
        <dbReference type="ARBA" id="ARBA00022801"/>
    </source>
</evidence>
<organism evidence="7 8">
    <name type="scientific">Saccharicrinis fermentans DSM 9555 = JCM 21142</name>
    <dbReference type="NCBI Taxonomy" id="869213"/>
    <lineage>
        <taxon>Bacteria</taxon>
        <taxon>Pseudomonadati</taxon>
        <taxon>Bacteroidota</taxon>
        <taxon>Bacteroidia</taxon>
        <taxon>Marinilabiliales</taxon>
        <taxon>Marinilabiliaceae</taxon>
        <taxon>Saccharicrinis</taxon>
    </lineage>
</organism>
<evidence type="ECO:0000256" key="5">
    <source>
        <dbReference type="SAM" id="MobiDB-lite"/>
    </source>
</evidence>
<dbReference type="GO" id="GO:0046872">
    <property type="term" value="F:metal ion binding"/>
    <property type="evidence" value="ECO:0007669"/>
    <property type="project" value="UniProtKB-KW"/>
</dbReference>
<keyword evidence="3" id="KW-0378">Hydrolase</keyword>
<feature type="domain" description="Sulfatase N-terminal" evidence="6">
    <location>
        <begin position="2"/>
        <end position="342"/>
    </location>
</feature>
<keyword evidence="8" id="KW-1185">Reference proteome</keyword>
<dbReference type="InterPro" id="IPR017850">
    <property type="entry name" value="Alkaline_phosphatase_core_sf"/>
</dbReference>
<dbReference type="Gene3D" id="3.40.720.10">
    <property type="entry name" value="Alkaline Phosphatase, subunit A"/>
    <property type="match status" value="1"/>
</dbReference>
<reference evidence="7 8" key="1">
    <citation type="journal article" date="2014" name="Genome Announc.">
        <title>Draft Genome Sequence of Cytophaga fermentans JCM 21142T, a Facultative Anaerobe Isolated from Marine Mud.</title>
        <authorList>
            <person name="Starns D."/>
            <person name="Oshima K."/>
            <person name="Suda W."/>
            <person name="Iino T."/>
            <person name="Yuki M."/>
            <person name="Inoue J."/>
            <person name="Kitamura K."/>
            <person name="Iida T."/>
            <person name="Darby A."/>
            <person name="Hattori M."/>
            <person name="Ohkuma M."/>
        </authorList>
    </citation>
    <scope>NUCLEOTIDE SEQUENCE [LARGE SCALE GENOMIC DNA]</scope>
    <source>
        <strain evidence="7 8">JCM 21142</strain>
    </source>
</reference>
<keyword evidence="4" id="KW-0106">Calcium</keyword>
<dbReference type="eggNOG" id="COG3119">
    <property type="taxonomic scope" value="Bacteria"/>
</dbReference>
<keyword evidence="2" id="KW-0479">Metal-binding</keyword>
<dbReference type="Pfam" id="PF00884">
    <property type="entry name" value="Sulfatase"/>
    <property type="match status" value="1"/>
</dbReference>
<gene>
    <name evidence="7" type="ORF">JCM21142_93723</name>
</gene>
<dbReference type="PANTHER" id="PTHR42693">
    <property type="entry name" value="ARYLSULFATASE FAMILY MEMBER"/>
    <property type="match status" value="1"/>
</dbReference>
<evidence type="ECO:0000256" key="1">
    <source>
        <dbReference type="ARBA" id="ARBA00008779"/>
    </source>
</evidence>
<dbReference type="GO" id="GO:0004065">
    <property type="term" value="F:arylsulfatase activity"/>
    <property type="evidence" value="ECO:0007669"/>
    <property type="project" value="TreeGrafter"/>
</dbReference>
<dbReference type="InterPro" id="IPR000917">
    <property type="entry name" value="Sulfatase_N"/>
</dbReference>
<protein>
    <submittedName>
        <fullName evidence="7">Choline-sulfatase</fullName>
    </submittedName>
</protein>
<evidence type="ECO:0000256" key="2">
    <source>
        <dbReference type="ARBA" id="ARBA00022723"/>
    </source>
</evidence>
<proteinExistence type="inferred from homology"/>
<evidence type="ECO:0000313" key="7">
    <source>
        <dbReference type="EMBL" id="GAF05000.1"/>
    </source>
</evidence>
<sequence>MGHPYIKSPNVDQLIKNGVRFSNTYVAEPICAPSRVAFFTGLNERMSGVGFTSSYKLTEEQWANTYPELLRNNGYYTGFIGKFGIEYYTFKGKTNSKFDYWRAHDGWAKFWPKTAKNCSEYFDSGEDIITPVMGESIVEFLDQAPSEKPFCLSVSFSVPHGSQIKSMYPGNKDAADCMIPANEYEKLKGHPFYDTLYRNLNIEIPKETATDPYVYIPKNVLDQNKGRASNVYKYDYNPISCKEHHIRYYQQISGMDKVIGDLVAALKEKGLTENTIIIFASDHGLLMGEYGMGGKALLYDLAAKVPCFIYDPRLPEEVKGTTIDNLVSSLDIPSTILDYAGISKPEYMQGSSLIPLLNGESKKWRKELFLESLYTGRDNPICEGIVDGKWKYIRMFQIQKRKYSEKDLDFDNLKPDFEQLFNLQEDPMETNNLVSVYENTSLLKKLRKKTGRYSSQLNRQRESYKSDTHTVAR</sequence>
<dbReference type="EMBL" id="BAMD01000064">
    <property type="protein sequence ID" value="GAF05000.1"/>
    <property type="molecule type" value="Genomic_DNA"/>
</dbReference>
<dbReference type="STRING" id="869213.GCA_000517085_00861"/>
<dbReference type="InterPro" id="IPR050738">
    <property type="entry name" value="Sulfatase"/>
</dbReference>